<evidence type="ECO:0000256" key="4">
    <source>
        <dbReference type="ARBA" id="ARBA00022723"/>
    </source>
</evidence>
<keyword evidence="5 9" id="KW-0560">Oxidoreductase</keyword>
<dbReference type="GO" id="GO:0004497">
    <property type="term" value="F:monooxygenase activity"/>
    <property type="evidence" value="ECO:0007669"/>
    <property type="project" value="UniProtKB-KW"/>
</dbReference>
<evidence type="ECO:0000256" key="5">
    <source>
        <dbReference type="ARBA" id="ARBA00023002"/>
    </source>
</evidence>
<dbReference type="SUPFAM" id="SSF48264">
    <property type="entry name" value="Cytochrome P450"/>
    <property type="match status" value="1"/>
</dbReference>
<evidence type="ECO:0000256" key="7">
    <source>
        <dbReference type="ARBA" id="ARBA00023033"/>
    </source>
</evidence>
<dbReference type="InterPro" id="IPR002401">
    <property type="entry name" value="Cyt_P450_E_grp-I"/>
</dbReference>
<evidence type="ECO:0000256" key="2">
    <source>
        <dbReference type="ARBA" id="ARBA00010617"/>
    </source>
</evidence>
<comment type="caution">
    <text evidence="10">The sequence shown here is derived from an EMBL/GenBank/DDBJ whole genome shotgun (WGS) entry which is preliminary data.</text>
</comment>
<keyword evidence="4 8" id="KW-0479">Metal-binding</keyword>
<sequence length="531" mass="60416">MPTLLPAKWPGGLDLAAQVKKAVETRFPATLFFEFAELYGHTFNFRLMGENRVFTAEPEYIKTILATDFPGYEKGKRNDDLTFQIPHSITFRTLLPFSDAGPFGYRGFQLGRFHRGMTRPFFSRDRISHFDIFDRHAEDALNQVRLRMKEGYPIDWQDLVSRFTLDSATEFLFGKDVKSLAAGLPYPPSSDRVRSESDSSNPANAFAEAFLEAQNLSATRGRYSSAWALLEILGDKVAVQMKTIDNFIQPILQSALEKKAQKKAQGELPTNGKDVADDETLLGHLVNLTDDRQILRDETLNILLAGRDTTAATLTFAIYKLTQHPDIVRRLREEILMKVGSHRRPTYEDIREMKYLRAFINEVLRLYPPVPFNVRFATKDTLWPTKPGEPPYFIPAGTKCLYSVFVMHRRKDLWGPDAADFDPDRFIDDRLQKYLTPNPFIFLPFNAGPRICLGQQFAYNEASFMLIRLLQQFSSFELVQDANPECIPPPGWAKSKGSDGKDKAWIKAHLTIYAKGGLWVKMGDAATTESV</sequence>
<dbReference type="InterPro" id="IPR017972">
    <property type="entry name" value="Cyt_P450_CS"/>
</dbReference>
<keyword evidence="11" id="KW-1185">Reference proteome</keyword>
<evidence type="ECO:0000256" key="1">
    <source>
        <dbReference type="ARBA" id="ARBA00001971"/>
    </source>
</evidence>
<evidence type="ECO:0000256" key="6">
    <source>
        <dbReference type="ARBA" id="ARBA00023004"/>
    </source>
</evidence>
<dbReference type="EMBL" id="JANAWD010000691">
    <property type="protein sequence ID" value="KAJ3476584.1"/>
    <property type="molecule type" value="Genomic_DNA"/>
</dbReference>
<protein>
    <recommendedName>
        <fullName evidence="12">Cytochrome P450</fullName>
    </recommendedName>
</protein>
<dbReference type="PRINTS" id="PR00463">
    <property type="entry name" value="EP450I"/>
</dbReference>
<accession>A0AAD5UWQ6</accession>
<dbReference type="InterPro" id="IPR036396">
    <property type="entry name" value="Cyt_P450_sf"/>
</dbReference>
<evidence type="ECO:0000313" key="10">
    <source>
        <dbReference type="EMBL" id="KAJ3476584.1"/>
    </source>
</evidence>
<evidence type="ECO:0000313" key="11">
    <source>
        <dbReference type="Proteomes" id="UP001212997"/>
    </source>
</evidence>
<evidence type="ECO:0000256" key="3">
    <source>
        <dbReference type="ARBA" id="ARBA00022617"/>
    </source>
</evidence>
<dbReference type="PRINTS" id="PR00385">
    <property type="entry name" value="P450"/>
</dbReference>
<dbReference type="PROSITE" id="PS00086">
    <property type="entry name" value="CYTOCHROME_P450"/>
    <property type="match status" value="1"/>
</dbReference>
<keyword evidence="3 8" id="KW-0349">Heme</keyword>
<dbReference type="GO" id="GO:0005506">
    <property type="term" value="F:iron ion binding"/>
    <property type="evidence" value="ECO:0007669"/>
    <property type="project" value="InterPro"/>
</dbReference>
<dbReference type="InterPro" id="IPR001128">
    <property type="entry name" value="Cyt_P450"/>
</dbReference>
<dbReference type="GO" id="GO:0020037">
    <property type="term" value="F:heme binding"/>
    <property type="evidence" value="ECO:0007669"/>
    <property type="project" value="InterPro"/>
</dbReference>
<reference evidence="10" key="1">
    <citation type="submission" date="2022-07" db="EMBL/GenBank/DDBJ databases">
        <title>Genome Sequence of Physisporinus lineatus.</title>
        <authorList>
            <person name="Buettner E."/>
        </authorList>
    </citation>
    <scope>NUCLEOTIDE SEQUENCE</scope>
    <source>
        <strain evidence="10">VT162</strain>
    </source>
</reference>
<comment type="cofactor">
    <cofactor evidence="1 8">
        <name>heme</name>
        <dbReference type="ChEBI" id="CHEBI:30413"/>
    </cofactor>
</comment>
<evidence type="ECO:0000256" key="9">
    <source>
        <dbReference type="RuleBase" id="RU000461"/>
    </source>
</evidence>
<proteinExistence type="inferred from homology"/>
<evidence type="ECO:0000256" key="8">
    <source>
        <dbReference type="PIRSR" id="PIRSR602401-1"/>
    </source>
</evidence>
<dbReference type="GO" id="GO:0016705">
    <property type="term" value="F:oxidoreductase activity, acting on paired donors, with incorporation or reduction of molecular oxygen"/>
    <property type="evidence" value="ECO:0007669"/>
    <property type="project" value="InterPro"/>
</dbReference>
<dbReference type="Pfam" id="PF00067">
    <property type="entry name" value="p450"/>
    <property type="match status" value="1"/>
</dbReference>
<keyword evidence="6 8" id="KW-0408">Iron</keyword>
<gene>
    <name evidence="10" type="ORF">NLI96_g11058</name>
</gene>
<dbReference type="AlphaFoldDB" id="A0AAD5UWQ6"/>
<dbReference type="InterPro" id="IPR047146">
    <property type="entry name" value="Cyt_P450_E_CYP52_fungi"/>
</dbReference>
<dbReference type="Gene3D" id="1.10.630.10">
    <property type="entry name" value="Cytochrome P450"/>
    <property type="match status" value="1"/>
</dbReference>
<name>A0AAD5UWQ6_9APHY</name>
<evidence type="ECO:0008006" key="12">
    <source>
        <dbReference type="Google" id="ProtNLM"/>
    </source>
</evidence>
<feature type="binding site" description="axial binding residue" evidence="8">
    <location>
        <position position="452"/>
    </location>
    <ligand>
        <name>heme</name>
        <dbReference type="ChEBI" id="CHEBI:30413"/>
    </ligand>
    <ligandPart>
        <name>Fe</name>
        <dbReference type="ChEBI" id="CHEBI:18248"/>
    </ligandPart>
</feature>
<dbReference type="PANTHER" id="PTHR24287:SF1">
    <property type="entry name" value="P450, PUTATIVE (EUROFUNG)-RELATED"/>
    <property type="match status" value="1"/>
</dbReference>
<organism evidence="10 11">
    <name type="scientific">Meripilus lineatus</name>
    <dbReference type="NCBI Taxonomy" id="2056292"/>
    <lineage>
        <taxon>Eukaryota</taxon>
        <taxon>Fungi</taxon>
        <taxon>Dikarya</taxon>
        <taxon>Basidiomycota</taxon>
        <taxon>Agaricomycotina</taxon>
        <taxon>Agaricomycetes</taxon>
        <taxon>Polyporales</taxon>
        <taxon>Meripilaceae</taxon>
        <taxon>Meripilus</taxon>
    </lineage>
</organism>
<dbReference type="CDD" id="cd11063">
    <property type="entry name" value="CYP52"/>
    <property type="match status" value="1"/>
</dbReference>
<comment type="similarity">
    <text evidence="2 9">Belongs to the cytochrome P450 family.</text>
</comment>
<dbReference type="PANTHER" id="PTHR24287">
    <property type="entry name" value="P450, PUTATIVE (EUROFUNG)-RELATED"/>
    <property type="match status" value="1"/>
</dbReference>
<keyword evidence="7 9" id="KW-0503">Monooxygenase</keyword>
<dbReference type="Proteomes" id="UP001212997">
    <property type="component" value="Unassembled WGS sequence"/>
</dbReference>